<feature type="compositionally biased region" description="Basic and acidic residues" evidence="1">
    <location>
        <begin position="82"/>
        <end position="115"/>
    </location>
</feature>
<feature type="region of interest" description="Disordered" evidence="1">
    <location>
        <begin position="61"/>
        <end position="133"/>
    </location>
</feature>
<feature type="compositionally biased region" description="Basic and acidic residues" evidence="1">
    <location>
        <begin position="152"/>
        <end position="165"/>
    </location>
</feature>
<feature type="region of interest" description="Disordered" evidence="1">
    <location>
        <begin position="152"/>
        <end position="214"/>
    </location>
</feature>
<reference evidence="2" key="1">
    <citation type="submission" date="2021-12" db="EMBL/GenBank/DDBJ databases">
        <authorList>
            <person name="King R."/>
        </authorList>
    </citation>
    <scope>NUCLEOTIDE SEQUENCE</scope>
</reference>
<feature type="compositionally biased region" description="Basic and acidic residues" evidence="1">
    <location>
        <begin position="172"/>
        <end position="198"/>
    </location>
</feature>
<feature type="compositionally biased region" description="Polar residues" evidence="1">
    <location>
        <begin position="29"/>
        <end position="42"/>
    </location>
</feature>
<organism evidence="2 3">
    <name type="scientific">Brassicogethes aeneus</name>
    <name type="common">Rape pollen beetle</name>
    <name type="synonym">Meligethes aeneus</name>
    <dbReference type="NCBI Taxonomy" id="1431903"/>
    <lineage>
        <taxon>Eukaryota</taxon>
        <taxon>Metazoa</taxon>
        <taxon>Ecdysozoa</taxon>
        <taxon>Arthropoda</taxon>
        <taxon>Hexapoda</taxon>
        <taxon>Insecta</taxon>
        <taxon>Pterygota</taxon>
        <taxon>Neoptera</taxon>
        <taxon>Endopterygota</taxon>
        <taxon>Coleoptera</taxon>
        <taxon>Polyphaga</taxon>
        <taxon>Cucujiformia</taxon>
        <taxon>Nitidulidae</taxon>
        <taxon>Meligethinae</taxon>
        <taxon>Brassicogethes</taxon>
    </lineage>
</organism>
<dbReference type="Proteomes" id="UP001154078">
    <property type="component" value="Chromosome 1"/>
</dbReference>
<dbReference type="OrthoDB" id="6608749at2759"/>
<evidence type="ECO:0000256" key="1">
    <source>
        <dbReference type="SAM" id="MobiDB-lite"/>
    </source>
</evidence>
<dbReference type="AlphaFoldDB" id="A0A9P0ATD9"/>
<evidence type="ECO:0000313" key="3">
    <source>
        <dbReference type="Proteomes" id="UP001154078"/>
    </source>
</evidence>
<feature type="compositionally biased region" description="Basic and acidic residues" evidence="1">
    <location>
        <begin position="12"/>
        <end position="26"/>
    </location>
</feature>
<name>A0A9P0ATD9_BRAAE</name>
<evidence type="ECO:0000313" key="2">
    <source>
        <dbReference type="EMBL" id="CAH0547784.1"/>
    </source>
</evidence>
<keyword evidence="3" id="KW-1185">Reference proteome</keyword>
<dbReference type="EMBL" id="OV121132">
    <property type="protein sequence ID" value="CAH0547784.1"/>
    <property type="molecule type" value="Genomic_DNA"/>
</dbReference>
<feature type="region of interest" description="Disordered" evidence="1">
    <location>
        <begin position="1"/>
        <end position="42"/>
    </location>
</feature>
<proteinExistence type="predicted"/>
<gene>
    <name evidence="2" type="ORF">MELIAE_LOCUS1709</name>
</gene>
<protein>
    <submittedName>
        <fullName evidence="2">Uncharacterized protein</fullName>
    </submittedName>
</protein>
<sequence>MEESIMSGDSPNAHKNEIFDFSKEGRSSPVPTTSKDAAVQISNPAPAAAAGIVQTSVAVEPEKRVKEEEPLDICCPTLNESDDLKRQDSEEGLKFDDRDDSDEKDKKANGGDKLDGVWVPTAKKDKPRQDEEMDDNCVVKCLYYTLQCYDSDEKDKKANGGDKLDGVWVPTAKKDKPRQDEEMDDNCDKKANGGDKLDGVWVPTAKKDKPRQDEEMDDNCVVKCLYYTLQCCECNIM</sequence>
<accession>A0A9P0ATD9</accession>